<organism evidence="4">
    <name type="scientific">marine sediment metagenome</name>
    <dbReference type="NCBI Taxonomy" id="412755"/>
    <lineage>
        <taxon>unclassified sequences</taxon>
        <taxon>metagenomes</taxon>
        <taxon>ecological metagenomes</taxon>
    </lineage>
</organism>
<dbReference type="GO" id="GO:0004022">
    <property type="term" value="F:alcohol dehydrogenase (NAD+) activity"/>
    <property type="evidence" value="ECO:0007669"/>
    <property type="project" value="TreeGrafter"/>
</dbReference>
<evidence type="ECO:0000259" key="2">
    <source>
        <dbReference type="Pfam" id="PF00465"/>
    </source>
</evidence>
<evidence type="ECO:0000256" key="1">
    <source>
        <dbReference type="ARBA" id="ARBA00023002"/>
    </source>
</evidence>
<dbReference type="Pfam" id="PF25137">
    <property type="entry name" value="ADH_Fe_C"/>
    <property type="match status" value="1"/>
</dbReference>
<dbReference type="PANTHER" id="PTHR11496:SF83">
    <property type="entry name" value="HYDROXYACID-OXOACID TRANSHYDROGENASE, MITOCHONDRIAL"/>
    <property type="match status" value="1"/>
</dbReference>
<sequence length="269" mass="29882">SLGLRKKMKHFVAIPTTSGTGSEVTQAAVITDTDREPPKKLVVLSDEIYADVAILFTDFVKDMPPFLTMATGLDALSHALGSYISNWGSPYSDAMNSTAIKEVVKYLPRAYKYGVKDIEAREHMQMAALMAGIGFGNTTAGIDHALGHSFGKIFGVHHGLSVGMFAPYSIDFQAKITDRWRALCPIFNVKVENKGRDELYKEFLQAVKNFIVSIDGPICVKDLKNPVISKEDYFSKLDLLAEYADDDAVSLTSFRTINRKLYRTIFEYA</sequence>
<keyword evidence="1" id="KW-0560">Oxidoreductase</keyword>
<protein>
    <submittedName>
        <fullName evidence="4">Uncharacterized protein</fullName>
    </submittedName>
</protein>
<dbReference type="SUPFAM" id="SSF56796">
    <property type="entry name" value="Dehydroquinate synthase-like"/>
    <property type="match status" value="1"/>
</dbReference>
<reference evidence="4" key="1">
    <citation type="journal article" date="2014" name="Front. Microbiol.">
        <title>High frequency of phylogenetically diverse reductive dehalogenase-homologous genes in deep subseafloor sedimentary metagenomes.</title>
        <authorList>
            <person name="Kawai M."/>
            <person name="Futagami T."/>
            <person name="Toyoda A."/>
            <person name="Takaki Y."/>
            <person name="Nishi S."/>
            <person name="Hori S."/>
            <person name="Arai W."/>
            <person name="Tsubouchi T."/>
            <person name="Morono Y."/>
            <person name="Uchiyama I."/>
            <person name="Ito T."/>
            <person name="Fujiyama A."/>
            <person name="Inagaki F."/>
            <person name="Takami H."/>
        </authorList>
    </citation>
    <scope>NUCLEOTIDE SEQUENCE</scope>
    <source>
        <strain evidence="4">Expedition CK06-06</strain>
    </source>
</reference>
<feature type="domain" description="Fe-containing alcohol dehydrogenase-like C-terminal" evidence="3">
    <location>
        <begin position="68"/>
        <end position="266"/>
    </location>
</feature>
<evidence type="ECO:0000259" key="3">
    <source>
        <dbReference type="Pfam" id="PF25137"/>
    </source>
</evidence>
<name>X1I192_9ZZZZ</name>
<proteinExistence type="predicted"/>
<dbReference type="Pfam" id="PF00465">
    <property type="entry name" value="Fe-ADH"/>
    <property type="match status" value="1"/>
</dbReference>
<dbReference type="Gene3D" id="1.20.1090.10">
    <property type="entry name" value="Dehydroquinate synthase-like - alpha domain"/>
    <property type="match status" value="1"/>
</dbReference>
<dbReference type="InterPro" id="IPR001670">
    <property type="entry name" value="ADH_Fe/GldA"/>
</dbReference>
<dbReference type="InterPro" id="IPR056798">
    <property type="entry name" value="ADH_Fe_C"/>
</dbReference>
<dbReference type="AlphaFoldDB" id="X1I192"/>
<dbReference type="GO" id="GO:0046872">
    <property type="term" value="F:metal ion binding"/>
    <property type="evidence" value="ECO:0007669"/>
    <property type="project" value="InterPro"/>
</dbReference>
<dbReference type="InterPro" id="IPR039697">
    <property type="entry name" value="Alcohol_dehydrogenase_Fe"/>
</dbReference>
<gene>
    <name evidence="4" type="ORF">S03H2_44427</name>
</gene>
<comment type="caution">
    <text evidence="4">The sequence shown here is derived from an EMBL/GenBank/DDBJ whole genome shotgun (WGS) entry which is preliminary data.</text>
</comment>
<evidence type="ECO:0000313" key="4">
    <source>
        <dbReference type="EMBL" id="GAH76181.1"/>
    </source>
</evidence>
<dbReference type="Gene3D" id="3.40.50.1970">
    <property type="match status" value="1"/>
</dbReference>
<dbReference type="PANTHER" id="PTHR11496">
    <property type="entry name" value="ALCOHOL DEHYDROGENASE"/>
    <property type="match status" value="1"/>
</dbReference>
<feature type="non-terminal residue" evidence="4">
    <location>
        <position position="269"/>
    </location>
</feature>
<feature type="non-terminal residue" evidence="4">
    <location>
        <position position="1"/>
    </location>
</feature>
<accession>X1I192</accession>
<feature type="domain" description="Alcohol dehydrogenase iron-type/glycerol dehydrogenase GldA" evidence="2">
    <location>
        <begin position="6"/>
        <end position="55"/>
    </location>
</feature>
<dbReference type="EMBL" id="BARU01027779">
    <property type="protein sequence ID" value="GAH76181.1"/>
    <property type="molecule type" value="Genomic_DNA"/>
</dbReference>